<dbReference type="SUPFAM" id="SSF109604">
    <property type="entry name" value="HD-domain/PDEase-like"/>
    <property type="match status" value="1"/>
</dbReference>
<protein>
    <submittedName>
        <fullName evidence="1">Predicted metal-dependent phosphohydrolase, HD superfamily</fullName>
    </submittedName>
</protein>
<name>A0A1M6E840_9ACTN</name>
<dbReference type="PIRSF" id="PIRSF035170">
    <property type="entry name" value="HD_phosphohydro"/>
    <property type="match status" value="1"/>
</dbReference>
<dbReference type="InterPro" id="IPR009218">
    <property type="entry name" value="HD_phosphohydro"/>
</dbReference>
<dbReference type="GO" id="GO:0016787">
    <property type="term" value="F:hydrolase activity"/>
    <property type="evidence" value="ECO:0007669"/>
    <property type="project" value="UniProtKB-KW"/>
</dbReference>
<dbReference type="AlphaFoldDB" id="A0A1M6E840"/>
<proteinExistence type="predicted"/>
<dbReference type="OrthoDB" id="9808993at2"/>
<evidence type="ECO:0000313" key="1">
    <source>
        <dbReference type="EMBL" id="SHI81694.1"/>
    </source>
</evidence>
<evidence type="ECO:0000313" key="2">
    <source>
        <dbReference type="Proteomes" id="UP000184512"/>
    </source>
</evidence>
<accession>A0A1M6E840</accession>
<organism evidence="1 2">
    <name type="scientific">Tessaracoccus bendigoensis DSM 12906</name>
    <dbReference type="NCBI Taxonomy" id="1123357"/>
    <lineage>
        <taxon>Bacteria</taxon>
        <taxon>Bacillati</taxon>
        <taxon>Actinomycetota</taxon>
        <taxon>Actinomycetes</taxon>
        <taxon>Propionibacteriales</taxon>
        <taxon>Propionibacteriaceae</taxon>
        <taxon>Tessaracoccus</taxon>
    </lineage>
</organism>
<keyword evidence="2" id="KW-1185">Reference proteome</keyword>
<dbReference type="STRING" id="1123357.SAMN02745244_01126"/>
<dbReference type="PANTHER" id="PTHR21174">
    <property type="match status" value="1"/>
</dbReference>
<keyword evidence="1" id="KW-0378">Hydrolase</keyword>
<sequence length="197" mass="21453">MVADLPIEVEAELLRRWREPHRRYHGESHLRHGLGVLAFLGAGRPERVAFWFHDAVHRSSSPSDEEASALLAGSLLDGVFPASEREEVIRLVLVTIDHDPGPDDLAGGRISDADLAALASPWGAYLANAQRVRSESPGLDGAAWQARRLDFIDRLVGRAAIFRTPKGVALWEAAARRNLALERDTITNRPGSGTSGA</sequence>
<dbReference type="PANTHER" id="PTHR21174:SF0">
    <property type="entry name" value="HD PHOSPHOHYDROLASE FAMILY PROTEIN-RELATED"/>
    <property type="match status" value="1"/>
</dbReference>
<gene>
    <name evidence="1" type="ORF">SAMN02745244_01126</name>
</gene>
<dbReference type="EMBL" id="FQZG01000016">
    <property type="protein sequence ID" value="SHI81694.1"/>
    <property type="molecule type" value="Genomic_DNA"/>
</dbReference>
<reference evidence="2" key="1">
    <citation type="submission" date="2016-11" db="EMBL/GenBank/DDBJ databases">
        <authorList>
            <person name="Varghese N."/>
            <person name="Submissions S."/>
        </authorList>
    </citation>
    <scope>NUCLEOTIDE SEQUENCE [LARGE SCALE GENOMIC DNA]</scope>
    <source>
        <strain evidence="2">DSM 12906</strain>
    </source>
</reference>
<dbReference type="Proteomes" id="UP000184512">
    <property type="component" value="Unassembled WGS sequence"/>
</dbReference>
<dbReference type="RefSeq" id="WP_139280102.1">
    <property type="nucleotide sequence ID" value="NZ_FQZG01000016.1"/>
</dbReference>